<organism evidence="7 8">
    <name type="scientific">Schizothecium vesticola</name>
    <dbReference type="NCBI Taxonomy" id="314040"/>
    <lineage>
        <taxon>Eukaryota</taxon>
        <taxon>Fungi</taxon>
        <taxon>Dikarya</taxon>
        <taxon>Ascomycota</taxon>
        <taxon>Pezizomycotina</taxon>
        <taxon>Sordariomycetes</taxon>
        <taxon>Sordariomycetidae</taxon>
        <taxon>Sordariales</taxon>
        <taxon>Schizotheciaceae</taxon>
        <taxon>Schizothecium</taxon>
    </lineage>
</organism>
<dbReference type="Gene3D" id="3.40.462.20">
    <property type="match status" value="1"/>
</dbReference>
<dbReference type="GO" id="GO:0071949">
    <property type="term" value="F:FAD binding"/>
    <property type="evidence" value="ECO:0007669"/>
    <property type="project" value="InterPro"/>
</dbReference>
<name>A0AA40KBH6_9PEZI</name>
<dbReference type="PROSITE" id="PS51387">
    <property type="entry name" value="FAD_PCMH"/>
    <property type="match status" value="1"/>
</dbReference>
<keyword evidence="5" id="KW-0732">Signal</keyword>
<dbReference type="InterPro" id="IPR012951">
    <property type="entry name" value="BBE"/>
</dbReference>
<evidence type="ECO:0000256" key="1">
    <source>
        <dbReference type="ARBA" id="ARBA00005466"/>
    </source>
</evidence>
<evidence type="ECO:0000313" key="7">
    <source>
        <dbReference type="EMBL" id="KAK0752821.1"/>
    </source>
</evidence>
<dbReference type="Pfam" id="PF01565">
    <property type="entry name" value="FAD_binding_4"/>
    <property type="match status" value="1"/>
</dbReference>
<dbReference type="Proteomes" id="UP001172155">
    <property type="component" value="Unassembled WGS sequence"/>
</dbReference>
<feature type="chain" id="PRO_5041401350" description="FAD-binding PCMH-type domain-containing protein" evidence="5">
    <location>
        <begin position="29"/>
        <end position="499"/>
    </location>
</feature>
<evidence type="ECO:0000313" key="8">
    <source>
        <dbReference type="Proteomes" id="UP001172155"/>
    </source>
</evidence>
<evidence type="ECO:0000259" key="6">
    <source>
        <dbReference type="PROSITE" id="PS51387"/>
    </source>
</evidence>
<feature type="domain" description="FAD-binding PCMH-type" evidence="6">
    <location>
        <begin position="76"/>
        <end position="245"/>
    </location>
</feature>
<keyword evidence="3" id="KW-0274">FAD</keyword>
<dbReference type="GO" id="GO:0016491">
    <property type="term" value="F:oxidoreductase activity"/>
    <property type="evidence" value="ECO:0007669"/>
    <property type="project" value="UniProtKB-KW"/>
</dbReference>
<comment type="similarity">
    <text evidence="1">Belongs to the oxygen-dependent FAD-linked oxidoreductase family.</text>
</comment>
<dbReference type="EMBL" id="JAUKUD010000001">
    <property type="protein sequence ID" value="KAK0752821.1"/>
    <property type="molecule type" value="Genomic_DNA"/>
</dbReference>
<dbReference type="Gene3D" id="3.30.43.10">
    <property type="entry name" value="Uridine Diphospho-n-acetylenolpyruvylglucosamine Reductase, domain 2"/>
    <property type="match status" value="1"/>
</dbReference>
<dbReference type="InterPro" id="IPR006094">
    <property type="entry name" value="Oxid_FAD_bind_N"/>
</dbReference>
<dbReference type="PANTHER" id="PTHR42973:SF13">
    <property type="entry name" value="FAD-BINDING PCMH-TYPE DOMAIN-CONTAINING PROTEIN"/>
    <property type="match status" value="1"/>
</dbReference>
<dbReference type="InterPro" id="IPR016166">
    <property type="entry name" value="FAD-bd_PCMH"/>
</dbReference>
<dbReference type="SUPFAM" id="SSF56176">
    <property type="entry name" value="FAD-binding/transporter-associated domain-like"/>
    <property type="match status" value="1"/>
</dbReference>
<dbReference type="InterPro" id="IPR050416">
    <property type="entry name" value="FAD-linked_Oxidoreductase"/>
</dbReference>
<gene>
    <name evidence="7" type="ORF">B0T18DRAFT_335654</name>
</gene>
<feature type="signal peptide" evidence="5">
    <location>
        <begin position="1"/>
        <end position="28"/>
    </location>
</feature>
<keyword evidence="8" id="KW-1185">Reference proteome</keyword>
<dbReference type="InterPro" id="IPR036318">
    <property type="entry name" value="FAD-bd_PCMH-like_sf"/>
</dbReference>
<dbReference type="Pfam" id="PF08031">
    <property type="entry name" value="BBE"/>
    <property type="match status" value="1"/>
</dbReference>
<dbReference type="InterPro" id="IPR016167">
    <property type="entry name" value="FAD-bd_PCMH_sub1"/>
</dbReference>
<reference evidence="7" key="1">
    <citation type="submission" date="2023-06" db="EMBL/GenBank/DDBJ databases">
        <title>Genome-scale phylogeny and comparative genomics of the fungal order Sordariales.</title>
        <authorList>
            <consortium name="Lawrence Berkeley National Laboratory"/>
            <person name="Hensen N."/>
            <person name="Bonometti L."/>
            <person name="Westerberg I."/>
            <person name="Brannstrom I.O."/>
            <person name="Guillou S."/>
            <person name="Cros-Aarteil S."/>
            <person name="Calhoun S."/>
            <person name="Haridas S."/>
            <person name="Kuo A."/>
            <person name="Mondo S."/>
            <person name="Pangilinan J."/>
            <person name="Riley R."/>
            <person name="LaButti K."/>
            <person name="Andreopoulos B."/>
            <person name="Lipzen A."/>
            <person name="Chen C."/>
            <person name="Yanf M."/>
            <person name="Daum C."/>
            <person name="Ng V."/>
            <person name="Clum A."/>
            <person name="Steindorff A."/>
            <person name="Ohm R."/>
            <person name="Martin F."/>
            <person name="Silar P."/>
            <person name="Natvig D."/>
            <person name="Lalanne C."/>
            <person name="Gautier V."/>
            <person name="Ament-velasquez S.L."/>
            <person name="Kruys A."/>
            <person name="Hutchinson M.I."/>
            <person name="Powell A.J."/>
            <person name="Barry K."/>
            <person name="Miller A.N."/>
            <person name="Grigoriev I.V."/>
            <person name="Debuchy R."/>
            <person name="Gladieux P."/>
            <person name="Thoren M.H."/>
            <person name="Johannesson H."/>
        </authorList>
    </citation>
    <scope>NUCLEOTIDE SEQUENCE</scope>
    <source>
        <strain evidence="7">SMH3187-1</strain>
    </source>
</reference>
<keyword evidence="4" id="KW-0560">Oxidoreductase</keyword>
<dbReference type="AlphaFoldDB" id="A0AA40KBH6"/>
<sequence length="499" mass="54635">MPPTSRTTSLLHVTLLLVSILLLPLANAASLSKTDRPSYAQTCSRLQRALSPQSKVHHPPTLLSYYQNAHHWFQSSSQRPTCILEAGSPDDVAVVLRIIGETRTPFAVMSGGHASNRGFSSTEGVHISLRRMDGVVVKGGGVVEVGFGARWTDVFMELEGTGWNVVGGRVGGPGVGGLTLGGGYSWKTNQYGLTIDTVKSFNLVLPNGTITSASNITNSDLFFALKGGLNRFGIVTSAEFYAHRQPPKVYGGFIMYPSFSLPAVLNATMEFYRTSKDPRTQVLTTTASSPIGGSTSIVLFFHDGPERPKAFDRFIDIPHAVSTMRAQRFYEFVESIPSEIVALINFRGAFATMSTSALTPAFLDAVKNETDRFGRLMGSHHGVQINFDIEPFVDYGKFATESAFPHKSSPLPLNLYFAWASQADDKFWYSEMRGSLDRLKVVAATDGIYDDSFTQYPNYALFDATGEELYGKANAKRLRKIRDAVDPERVMDLTGGFVI</sequence>
<proteinExistence type="inferred from homology"/>
<protein>
    <recommendedName>
        <fullName evidence="6">FAD-binding PCMH-type domain-containing protein</fullName>
    </recommendedName>
</protein>
<accession>A0AA40KBH6</accession>
<evidence type="ECO:0000256" key="2">
    <source>
        <dbReference type="ARBA" id="ARBA00022630"/>
    </source>
</evidence>
<dbReference type="InterPro" id="IPR016169">
    <property type="entry name" value="FAD-bd_PCMH_sub2"/>
</dbReference>
<comment type="caution">
    <text evidence="7">The sequence shown here is derived from an EMBL/GenBank/DDBJ whole genome shotgun (WGS) entry which is preliminary data.</text>
</comment>
<keyword evidence="2" id="KW-0285">Flavoprotein</keyword>
<dbReference type="PANTHER" id="PTHR42973">
    <property type="entry name" value="BINDING OXIDOREDUCTASE, PUTATIVE (AFU_ORTHOLOGUE AFUA_1G17690)-RELATED"/>
    <property type="match status" value="1"/>
</dbReference>
<evidence type="ECO:0000256" key="4">
    <source>
        <dbReference type="ARBA" id="ARBA00023002"/>
    </source>
</evidence>
<evidence type="ECO:0000256" key="5">
    <source>
        <dbReference type="SAM" id="SignalP"/>
    </source>
</evidence>
<evidence type="ECO:0000256" key="3">
    <source>
        <dbReference type="ARBA" id="ARBA00022827"/>
    </source>
</evidence>
<dbReference type="Gene3D" id="3.30.465.10">
    <property type="match status" value="1"/>
</dbReference>